<organism evidence="3 4">
    <name type="scientific">Nostocoides vanveenii</name>
    <dbReference type="NCBI Taxonomy" id="330835"/>
    <lineage>
        <taxon>Bacteria</taxon>
        <taxon>Bacillati</taxon>
        <taxon>Actinomycetota</taxon>
        <taxon>Actinomycetes</taxon>
        <taxon>Micrococcales</taxon>
        <taxon>Intrasporangiaceae</taxon>
        <taxon>Nostocoides</taxon>
    </lineage>
</organism>
<dbReference type="EMBL" id="BAAAPN010000102">
    <property type="protein sequence ID" value="GAA1774616.1"/>
    <property type="molecule type" value="Genomic_DNA"/>
</dbReference>
<keyword evidence="2" id="KW-0812">Transmembrane</keyword>
<keyword evidence="2" id="KW-0472">Membrane</keyword>
<evidence type="ECO:0000256" key="1">
    <source>
        <dbReference type="SAM" id="MobiDB-lite"/>
    </source>
</evidence>
<dbReference type="RefSeq" id="WP_344068611.1">
    <property type="nucleotide sequence ID" value="NZ_BAAAPN010000102.1"/>
</dbReference>
<keyword evidence="4" id="KW-1185">Reference proteome</keyword>
<evidence type="ECO:0000313" key="4">
    <source>
        <dbReference type="Proteomes" id="UP001501475"/>
    </source>
</evidence>
<feature type="transmembrane region" description="Helical" evidence="2">
    <location>
        <begin position="7"/>
        <end position="25"/>
    </location>
</feature>
<evidence type="ECO:0000313" key="3">
    <source>
        <dbReference type="EMBL" id="GAA1774616.1"/>
    </source>
</evidence>
<gene>
    <name evidence="3" type="ORF">GCM10009810_34450</name>
</gene>
<reference evidence="4" key="1">
    <citation type="journal article" date="2019" name="Int. J. Syst. Evol. Microbiol.">
        <title>The Global Catalogue of Microorganisms (GCM) 10K type strain sequencing project: providing services to taxonomists for standard genome sequencing and annotation.</title>
        <authorList>
            <consortium name="The Broad Institute Genomics Platform"/>
            <consortium name="The Broad Institute Genome Sequencing Center for Infectious Disease"/>
            <person name="Wu L."/>
            <person name="Ma J."/>
        </authorList>
    </citation>
    <scope>NUCLEOTIDE SEQUENCE [LARGE SCALE GENOMIC DNA]</scope>
    <source>
        <strain evidence="4">JCM 15591</strain>
    </source>
</reference>
<dbReference type="Proteomes" id="UP001501475">
    <property type="component" value="Unassembled WGS sequence"/>
</dbReference>
<sequence>MPQGRNLVLLLIFVLLVLVILWLLIGSLKRPLPKTDTAPAVGDRYDAERAAAWGGTADDARGLDAGMAGDAGAVGAGAVGAGAWAASRGEDTFEGSDAPAAAAFSAEERAAEQADGFDIGVDGVVPDGRLASMADGAGIAAAEAEAREALEPVDVPELADLSVDPDDFDLPEHGLPGMTMGDMPAGGGLDVDGALPSTQLPDETAVDVDGVARVDGSDVGAPAWDAPDVSVPDVDVAAVDVPAVDVPQVSVPDVDVAAVDVPAVDVPQVSVPEVDIAAVDVPDVTVSDVDVPAVDVAAVDMPEVSVPDMDVPAADVPDASLPEGGRSRSRPAGGEPAPRRHSRGELR</sequence>
<keyword evidence="2" id="KW-1133">Transmembrane helix</keyword>
<accession>A0ABP4X9W3</accession>
<feature type="compositionally biased region" description="Low complexity" evidence="1">
    <location>
        <begin position="302"/>
        <end position="319"/>
    </location>
</feature>
<comment type="caution">
    <text evidence="3">The sequence shown here is derived from an EMBL/GenBank/DDBJ whole genome shotgun (WGS) entry which is preliminary data.</text>
</comment>
<protein>
    <submittedName>
        <fullName evidence="3">Uncharacterized protein</fullName>
    </submittedName>
</protein>
<proteinExistence type="predicted"/>
<name>A0ABP4X9W3_9MICO</name>
<evidence type="ECO:0000256" key="2">
    <source>
        <dbReference type="SAM" id="Phobius"/>
    </source>
</evidence>
<feature type="region of interest" description="Disordered" evidence="1">
    <location>
        <begin position="302"/>
        <end position="347"/>
    </location>
</feature>